<keyword evidence="5" id="KW-1185">Reference proteome</keyword>
<feature type="transmembrane region" description="Helical" evidence="2">
    <location>
        <begin position="298"/>
        <end position="316"/>
    </location>
</feature>
<dbReference type="EMBL" id="CP072931">
    <property type="protein sequence ID" value="QTZ95850.1"/>
    <property type="molecule type" value="Genomic_DNA"/>
</dbReference>
<reference evidence="4" key="2">
    <citation type="submission" date="2021-04" db="EMBL/GenBank/DDBJ databases">
        <authorList>
            <person name="Wen M.-L."/>
            <person name="Han X.-L."/>
            <person name="Xiong J."/>
        </authorList>
    </citation>
    <scope>NUCLEOTIDE SEQUENCE</scope>
    <source>
        <strain evidence="4">AGR0001</strain>
    </source>
</reference>
<keyword evidence="2" id="KW-0812">Transmembrane</keyword>
<feature type="domain" description="Acyltransferase 3" evidence="3">
    <location>
        <begin position="51"/>
        <end position="352"/>
    </location>
</feature>
<sequence length="387" mass="42861">MGGGFVTLASHSVHPRGAGRAAPERPAVPAPAAAGAPGDTTRPAPEKPRDAFFDNAKYLAIVLVALGHAWEPLYATSRSAAALYIFVYAFHMPAFTVISGYFSRSFDMRRDRLQRLVTGVVVPYLLFQTAYALFRYAAGDTPSFSVSLADPWFLTWFLVALFIWRLTAPLWRIVRWPVPLALAIAAAASVSDLGSDLDLQRVLQFLPFFVLGMCLKAEHFSRLRCWPARLAALPVLAGALIFAYWAVPRMNDAWFYHTDSAQNLGVPWWCGVLMQLAMFGCSLVLTACFLAWVPGRRAWCTALGAGTLYGYLLHGFLAKGSRWWDWYDADWIHTPWGAVVVTLLAGAVVTLLCTPPVQRIFRFAMEPKMPWAFRAEPRLGAAPGRTT</sequence>
<proteinExistence type="predicted"/>
<dbReference type="InterPro" id="IPR052734">
    <property type="entry name" value="Nod_factor_acetyltransferase"/>
</dbReference>
<keyword evidence="4" id="KW-0808">Transferase</keyword>
<dbReference type="GO" id="GO:0016747">
    <property type="term" value="F:acyltransferase activity, transferring groups other than amino-acyl groups"/>
    <property type="evidence" value="ECO:0007669"/>
    <property type="project" value="InterPro"/>
</dbReference>
<feature type="transmembrane region" description="Helical" evidence="2">
    <location>
        <begin position="81"/>
        <end position="103"/>
    </location>
</feature>
<feature type="transmembrane region" description="Helical" evidence="2">
    <location>
        <begin position="230"/>
        <end position="246"/>
    </location>
</feature>
<dbReference type="OrthoDB" id="6623990at2"/>
<evidence type="ECO:0000256" key="1">
    <source>
        <dbReference type="SAM" id="MobiDB-lite"/>
    </source>
</evidence>
<gene>
    <name evidence="4" type="ORF">SU9_002245</name>
</gene>
<evidence type="ECO:0000259" key="3">
    <source>
        <dbReference type="Pfam" id="PF01757"/>
    </source>
</evidence>
<name>A0A8B1P276_9ACTN</name>
<keyword evidence="2" id="KW-0472">Membrane</keyword>
<feature type="transmembrane region" description="Helical" evidence="2">
    <location>
        <begin position="336"/>
        <end position="357"/>
    </location>
</feature>
<dbReference type="Pfam" id="PF01757">
    <property type="entry name" value="Acyl_transf_3"/>
    <property type="match status" value="1"/>
</dbReference>
<feature type="transmembrane region" description="Helical" evidence="2">
    <location>
        <begin position="115"/>
        <end position="134"/>
    </location>
</feature>
<feature type="region of interest" description="Disordered" evidence="1">
    <location>
        <begin position="10"/>
        <end position="47"/>
    </location>
</feature>
<reference evidence="4" key="1">
    <citation type="journal article" date="2012" name="J. Bacteriol.">
        <title>Genome Sequence of Streptomyces auratus Strain AGR0001, a Phoslactomycin-Producing Actinomycete.</title>
        <authorList>
            <person name="Han X."/>
            <person name="Li M."/>
            <person name="Ding Z."/>
            <person name="Zhao J."/>
            <person name="Ji K."/>
            <person name="Wen M."/>
            <person name="Lu T."/>
        </authorList>
    </citation>
    <scope>NUCLEOTIDE SEQUENCE</scope>
    <source>
        <strain evidence="4">AGR0001</strain>
    </source>
</reference>
<organism evidence="4 5">
    <name type="scientific">Streptomyces auratus AGR0001</name>
    <dbReference type="NCBI Taxonomy" id="1160718"/>
    <lineage>
        <taxon>Bacteria</taxon>
        <taxon>Bacillati</taxon>
        <taxon>Actinomycetota</taxon>
        <taxon>Actinomycetes</taxon>
        <taxon>Kitasatosporales</taxon>
        <taxon>Streptomycetaceae</taxon>
        <taxon>Streptomyces</taxon>
    </lineage>
</organism>
<keyword evidence="2" id="KW-1133">Transmembrane helix</keyword>
<evidence type="ECO:0000256" key="2">
    <source>
        <dbReference type="SAM" id="Phobius"/>
    </source>
</evidence>
<accession>A0A8B1P276</accession>
<keyword evidence="4" id="KW-0012">Acyltransferase</keyword>
<feature type="transmembrane region" description="Helical" evidence="2">
    <location>
        <begin position="146"/>
        <end position="166"/>
    </location>
</feature>
<evidence type="ECO:0000313" key="4">
    <source>
        <dbReference type="EMBL" id="QTZ95850.1"/>
    </source>
</evidence>
<dbReference type="PANTHER" id="PTHR37312">
    <property type="entry name" value="MEMBRANE-BOUND ACYLTRANSFERASE YKRP-RELATED"/>
    <property type="match status" value="1"/>
</dbReference>
<dbReference type="Proteomes" id="UP000009036">
    <property type="component" value="Chromosome"/>
</dbReference>
<dbReference type="AlphaFoldDB" id="A0A8B1P276"/>
<feature type="compositionally biased region" description="Low complexity" evidence="1">
    <location>
        <begin position="15"/>
        <end position="43"/>
    </location>
</feature>
<dbReference type="KEGG" id="sauh:SU9_002245"/>
<evidence type="ECO:0000313" key="5">
    <source>
        <dbReference type="Proteomes" id="UP000009036"/>
    </source>
</evidence>
<feature type="transmembrane region" description="Helical" evidence="2">
    <location>
        <begin position="266"/>
        <end position="291"/>
    </location>
</feature>
<dbReference type="InterPro" id="IPR002656">
    <property type="entry name" value="Acyl_transf_3_dom"/>
</dbReference>
<protein>
    <submittedName>
        <fullName evidence="4">Acyltransferase family protein</fullName>
    </submittedName>
</protein>
<dbReference type="PANTHER" id="PTHR37312:SF1">
    <property type="entry name" value="MEMBRANE-BOUND ACYLTRANSFERASE YKRP-RELATED"/>
    <property type="match status" value="1"/>
</dbReference>